<gene>
    <name evidence="4" type="ORF">D9758_000835</name>
</gene>
<feature type="signal peptide" evidence="3">
    <location>
        <begin position="1"/>
        <end position="24"/>
    </location>
</feature>
<evidence type="ECO:0000313" key="5">
    <source>
        <dbReference type="Proteomes" id="UP000559256"/>
    </source>
</evidence>
<sequence length="187" mass="19482">MSFTPTILLLSILRFSLLLGLVEAQTTVRRRRSSVGRIVAGVVVGCAAIILLLILCCVMARRRRRRRINPAILPTGAATGSGTTTGPSKFGFGLPFGHQNAPGTPHNNQYPGQDQQSYGGGAGYQQGGYGGHGYQQSNPNGFASSSSPPPAYGKEGAYQPPPGPPPPPAAHTAGGQNEQFVGGFQKP</sequence>
<keyword evidence="2" id="KW-1133">Transmembrane helix</keyword>
<evidence type="ECO:0000256" key="1">
    <source>
        <dbReference type="SAM" id="MobiDB-lite"/>
    </source>
</evidence>
<evidence type="ECO:0000313" key="4">
    <source>
        <dbReference type="EMBL" id="KAF5373805.1"/>
    </source>
</evidence>
<feature type="region of interest" description="Disordered" evidence="1">
    <location>
        <begin position="73"/>
        <end position="187"/>
    </location>
</feature>
<feature type="chain" id="PRO_5034731097" evidence="3">
    <location>
        <begin position="25"/>
        <end position="187"/>
    </location>
</feature>
<keyword evidence="3" id="KW-0732">Signal</keyword>
<feature type="compositionally biased region" description="Low complexity" evidence="1">
    <location>
        <begin position="74"/>
        <end position="93"/>
    </location>
</feature>
<keyword evidence="2" id="KW-0472">Membrane</keyword>
<comment type="caution">
    <text evidence="4">The sequence shown here is derived from an EMBL/GenBank/DDBJ whole genome shotgun (WGS) entry which is preliminary data.</text>
</comment>
<evidence type="ECO:0000256" key="2">
    <source>
        <dbReference type="SAM" id="Phobius"/>
    </source>
</evidence>
<dbReference type="Proteomes" id="UP000559256">
    <property type="component" value="Unassembled WGS sequence"/>
</dbReference>
<dbReference type="EMBL" id="JAACJM010000003">
    <property type="protein sequence ID" value="KAF5373805.1"/>
    <property type="molecule type" value="Genomic_DNA"/>
</dbReference>
<organism evidence="4 5">
    <name type="scientific">Tetrapyrgos nigripes</name>
    <dbReference type="NCBI Taxonomy" id="182062"/>
    <lineage>
        <taxon>Eukaryota</taxon>
        <taxon>Fungi</taxon>
        <taxon>Dikarya</taxon>
        <taxon>Basidiomycota</taxon>
        <taxon>Agaricomycotina</taxon>
        <taxon>Agaricomycetes</taxon>
        <taxon>Agaricomycetidae</taxon>
        <taxon>Agaricales</taxon>
        <taxon>Marasmiineae</taxon>
        <taxon>Marasmiaceae</taxon>
        <taxon>Tetrapyrgos</taxon>
    </lineage>
</organism>
<feature type="compositionally biased region" description="Polar residues" evidence="1">
    <location>
        <begin position="101"/>
        <end position="111"/>
    </location>
</feature>
<evidence type="ECO:0000256" key="3">
    <source>
        <dbReference type="SAM" id="SignalP"/>
    </source>
</evidence>
<protein>
    <submittedName>
        <fullName evidence="4">Uncharacterized protein</fullName>
    </submittedName>
</protein>
<feature type="compositionally biased region" description="Gly residues" evidence="1">
    <location>
        <begin position="118"/>
        <end position="133"/>
    </location>
</feature>
<name>A0A8H5LXL9_9AGAR</name>
<feature type="compositionally biased region" description="Pro residues" evidence="1">
    <location>
        <begin position="159"/>
        <end position="169"/>
    </location>
</feature>
<keyword evidence="5" id="KW-1185">Reference proteome</keyword>
<accession>A0A8H5LXL9</accession>
<reference evidence="4 5" key="1">
    <citation type="journal article" date="2020" name="ISME J.">
        <title>Uncovering the hidden diversity of litter-decomposition mechanisms in mushroom-forming fungi.</title>
        <authorList>
            <person name="Floudas D."/>
            <person name="Bentzer J."/>
            <person name="Ahren D."/>
            <person name="Johansson T."/>
            <person name="Persson P."/>
            <person name="Tunlid A."/>
        </authorList>
    </citation>
    <scope>NUCLEOTIDE SEQUENCE [LARGE SCALE GENOMIC DNA]</scope>
    <source>
        <strain evidence="4 5">CBS 291.85</strain>
    </source>
</reference>
<keyword evidence="2" id="KW-0812">Transmembrane</keyword>
<dbReference type="AlphaFoldDB" id="A0A8H5LXL9"/>
<feature type="compositionally biased region" description="Polar residues" evidence="1">
    <location>
        <begin position="137"/>
        <end position="146"/>
    </location>
</feature>
<proteinExistence type="predicted"/>
<feature type="transmembrane region" description="Helical" evidence="2">
    <location>
        <begin position="34"/>
        <end position="60"/>
    </location>
</feature>